<dbReference type="Pfam" id="PF12710">
    <property type="entry name" value="HAD"/>
    <property type="match status" value="1"/>
</dbReference>
<evidence type="ECO:0000313" key="4">
    <source>
        <dbReference type="Proteomes" id="UP000028602"/>
    </source>
</evidence>
<dbReference type="SUPFAM" id="SSF56784">
    <property type="entry name" value="HAD-like"/>
    <property type="match status" value="1"/>
</dbReference>
<feature type="transmembrane region" description="Helical" evidence="2">
    <location>
        <begin position="38"/>
        <end position="59"/>
    </location>
</feature>
<comment type="caution">
    <text evidence="3">The sequence shown here is derived from an EMBL/GenBank/DDBJ whole genome shotgun (WGS) entry which is preliminary data.</text>
</comment>
<reference evidence="3 4" key="1">
    <citation type="submission" date="2014-05" db="EMBL/GenBank/DDBJ databases">
        <title>ATOL: Assembling a taxonomically balanced genome-scale reconstruction of the evolutionary history of the Enterobacteriaceae.</title>
        <authorList>
            <person name="Plunkett G.III."/>
            <person name="Neeno-Eckwall E.C."/>
            <person name="Glasner J.D."/>
            <person name="Perna N.T."/>
        </authorList>
    </citation>
    <scope>NUCLEOTIDE SEQUENCE [LARGE SCALE GENOMIC DNA]</scope>
    <source>
        <strain evidence="3 4">ATCC 33301</strain>
    </source>
</reference>
<dbReference type="RefSeq" id="WP_025903708.1">
    <property type="nucleotide sequence ID" value="NZ_ATMJ01000051.1"/>
</dbReference>
<dbReference type="InterPro" id="IPR006435">
    <property type="entry name" value="HAD-SF_hydro_IF_YfhB"/>
</dbReference>
<organism evidence="3 4">
    <name type="scientific">Tatumella ptyseos ATCC 33301</name>
    <dbReference type="NCBI Taxonomy" id="1005995"/>
    <lineage>
        <taxon>Bacteria</taxon>
        <taxon>Pseudomonadati</taxon>
        <taxon>Pseudomonadota</taxon>
        <taxon>Gammaproteobacteria</taxon>
        <taxon>Enterobacterales</taxon>
        <taxon>Erwiniaceae</taxon>
        <taxon>Tatumella</taxon>
    </lineage>
</organism>
<dbReference type="eggNOG" id="COG0560">
    <property type="taxonomic scope" value="Bacteria"/>
</dbReference>
<protein>
    <submittedName>
        <fullName evidence="3">Putative phosphoserine phosphatase</fullName>
    </submittedName>
</protein>
<keyword evidence="1" id="KW-0479">Metal-binding</keyword>
<dbReference type="Gene3D" id="1.20.1440.100">
    <property type="entry name" value="SG protein - dephosphorylation function"/>
    <property type="match status" value="1"/>
</dbReference>
<dbReference type="OrthoDB" id="6545830at2"/>
<keyword evidence="2" id="KW-0472">Membrane</keyword>
<dbReference type="InterPro" id="IPR036412">
    <property type="entry name" value="HAD-like_sf"/>
</dbReference>
<sequence length="211" mass="24383">MKKQDKRVIFFDLDGTLHKQDLFGCYLRFSLARQPQNMLLVVPLLPVIISGLLLCGRAARWPISLLLWSITAGRSEAALRQQDADFCRWFRQRVTPFPRVMQRLNEYLKASDTSVWLITGSPQSLVEQVYQQSDFLPAVNLIATRMERRFGGRVLTLRCLGHEKVTQLEKRIGHPLVLFSGYSDSRQDNPLLSFCQHRWRITPGGEIQQIE</sequence>
<dbReference type="InterPro" id="IPR023214">
    <property type="entry name" value="HAD_sf"/>
</dbReference>
<evidence type="ECO:0000256" key="1">
    <source>
        <dbReference type="ARBA" id="ARBA00022723"/>
    </source>
</evidence>
<evidence type="ECO:0000313" key="3">
    <source>
        <dbReference type="EMBL" id="KFD20264.1"/>
    </source>
</evidence>
<accession>A0A085JIG8</accession>
<keyword evidence="4" id="KW-1185">Reference proteome</keyword>
<evidence type="ECO:0000256" key="2">
    <source>
        <dbReference type="SAM" id="Phobius"/>
    </source>
</evidence>
<dbReference type="Gene3D" id="3.40.50.1000">
    <property type="entry name" value="HAD superfamily/HAD-like"/>
    <property type="match status" value="1"/>
</dbReference>
<dbReference type="NCBIfam" id="TIGR01545">
    <property type="entry name" value="YfhB_g-proteo"/>
    <property type="match status" value="1"/>
</dbReference>
<proteinExistence type="predicted"/>
<dbReference type="AlphaFoldDB" id="A0A085JIG8"/>
<dbReference type="GO" id="GO:0046872">
    <property type="term" value="F:metal ion binding"/>
    <property type="evidence" value="ECO:0007669"/>
    <property type="project" value="UniProtKB-KW"/>
</dbReference>
<name>A0A085JIG8_9GAMM</name>
<gene>
    <name evidence="3" type="ORF">GTPT_1408</name>
</gene>
<dbReference type="EMBL" id="JMPR01000025">
    <property type="protein sequence ID" value="KFD20264.1"/>
    <property type="molecule type" value="Genomic_DNA"/>
</dbReference>
<dbReference type="Proteomes" id="UP000028602">
    <property type="component" value="Unassembled WGS sequence"/>
</dbReference>
<keyword evidence="2" id="KW-1133">Transmembrane helix</keyword>
<keyword evidence="2" id="KW-0812">Transmembrane</keyword>